<evidence type="ECO:0000256" key="3">
    <source>
        <dbReference type="ARBA" id="ARBA00022777"/>
    </source>
</evidence>
<reference evidence="6 7" key="1">
    <citation type="submission" date="2018-07" db="EMBL/GenBank/DDBJ databases">
        <title>Dyella monticola sp. nov. and Dyella psychrodurans sp. nov. isolated from monsoon evergreen broad-leaved forest soil of Dinghu Mountain, China.</title>
        <authorList>
            <person name="Gao Z."/>
            <person name="Qiu L."/>
        </authorList>
    </citation>
    <scope>NUCLEOTIDE SEQUENCE [LARGE SCALE GENOMIC DNA]</scope>
    <source>
        <strain evidence="6 7">4MSK11</strain>
    </source>
</reference>
<sequence>MSTPAPRTLIVWNDKERIGELRETGNLWSFVYHPTWVDSNHAFALSPSLPLQNDPISDGASQRPVQWFFDNLLPEAGERILLARDAGIDKADAFGLLQRYGPESAGALTLLAPGEVLPAGTLVPLSDLALSDRIRKLPRVPLSHDAPKRMSMAGAQHKLAVVLDNGQLFEPEGRVASTHILKPDHPEPERFAHTVINESFVMQLAHAVGLNVPHVSVRRVPEPVYLIERFDREGDVAHTRRRHVLDACQLLSLDSAFKYEQATAQNLRKLAELCRAKAATRQAIFRWAIFNILVGNGDAHLKNLSFFPIRQGIALAPHYDLLSTSIYREASWLNEELVTPIGRATRLGEVRRVDVEEFGKMLGISAKTSHRLLDDMLAKLALHAPALLEKAQENGTLPGEARVLREIVHGPIKDLSLKLHR</sequence>
<dbReference type="InterPro" id="IPR012893">
    <property type="entry name" value="HipA-like_C"/>
</dbReference>
<dbReference type="Proteomes" id="UP000255334">
    <property type="component" value="Unassembled WGS sequence"/>
</dbReference>
<dbReference type="NCBIfam" id="TIGR03071">
    <property type="entry name" value="couple_hipA"/>
    <property type="match status" value="1"/>
</dbReference>
<dbReference type="RefSeq" id="WP_115479579.1">
    <property type="nucleotide sequence ID" value="NZ_QRBF01000008.1"/>
</dbReference>
<dbReference type="InterPro" id="IPR052028">
    <property type="entry name" value="HipA_Ser/Thr_kinase"/>
</dbReference>
<evidence type="ECO:0000259" key="5">
    <source>
        <dbReference type="Pfam" id="PF13657"/>
    </source>
</evidence>
<dbReference type="Pfam" id="PF07804">
    <property type="entry name" value="HipA_C"/>
    <property type="match status" value="1"/>
</dbReference>
<evidence type="ECO:0000256" key="2">
    <source>
        <dbReference type="ARBA" id="ARBA00022679"/>
    </source>
</evidence>
<keyword evidence="3" id="KW-0418">Kinase</keyword>
<comment type="caution">
    <text evidence="6">The sequence shown here is derived from an EMBL/GenBank/DDBJ whole genome shotgun (WGS) entry which is preliminary data.</text>
</comment>
<comment type="similarity">
    <text evidence="1">Belongs to the HipA Ser/Thr kinase family.</text>
</comment>
<keyword evidence="7" id="KW-1185">Reference proteome</keyword>
<evidence type="ECO:0000259" key="4">
    <source>
        <dbReference type="Pfam" id="PF07804"/>
    </source>
</evidence>
<name>A0A370WYG4_9GAMM</name>
<dbReference type="OrthoDB" id="9805913at2"/>
<dbReference type="GO" id="GO:0004674">
    <property type="term" value="F:protein serine/threonine kinase activity"/>
    <property type="evidence" value="ECO:0007669"/>
    <property type="project" value="TreeGrafter"/>
</dbReference>
<dbReference type="GO" id="GO:0005829">
    <property type="term" value="C:cytosol"/>
    <property type="evidence" value="ECO:0007669"/>
    <property type="project" value="TreeGrafter"/>
</dbReference>
<proteinExistence type="inferred from homology"/>
<organism evidence="6 7">
    <name type="scientific">Dyella psychrodurans</name>
    <dbReference type="NCBI Taxonomy" id="1927960"/>
    <lineage>
        <taxon>Bacteria</taxon>
        <taxon>Pseudomonadati</taxon>
        <taxon>Pseudomonadota</taxon>
        <taxon>Gammaproteobacteria</taxon>
        <taxon>Lysobacterales</taxon>
        <taxon>Rhodanobacteraceae</taxon>
        <taxon>Dyella</taxon>
    </lineage>
</organism>
<keyword evidence="2" id="KW-0808">Transferase</keyword>
<dbReference type="EMBL" id="QRBF01000008">
    <property type="protein sequence ID" value="RDS81051.1"/>
    <property type="molecule type" value="Genomic_DNA"/>
</dbReference>
<feature type="domain" description="HipA-like C-terminal" evidence="4">
    <location>
        <begin position="150"/>
        <end position="379"/>
    </location>
</feature>
<accession>A0A370WYG4</accession>
<dbReference type="Gene3D" id="1.10.1070.20">
    <property type="match status" value="1"/>
</dbReference>
<protein>
    <submittedName>
        <fullName evidence="6">Type II toxin-antitoxin system HipA family toxin</fullName>
    </submittedName>
</protein>
<dbReference type="PANTHER" id="PTHR37419:SF1">
    <property type="entry name" value="SERINE_THREONINE-PROTEIN KINASE TOXIN HIPA"/>
    <property type="match status" value="1"/>
</dbReference>
<feature type="domain" description="HipA N-terminal subdomain 1" evidence="5">
    <location>
        <begin position="9"/>
        <end position="110"/>
    </location>
</feature>
<dbReference type="PANTHER" id="PTHR37419">
    <property type="entry name" value="SERINE/THREONINE-PROTEIN KINASE TOXIN HIPA"/>
    <property type="match status" value="1"/>
</dbReference>
<evidence type="ECO:0000256" key="1">
    <source>
        <dbReference type="ARBA" id="ARBA00010164"/>
    </source>
</evidence>
<dbReference type="InterPro" id="IPR017508">
    <property type="entry name" value="HipA_N1"/>
</dbReference>
<dbReference type="Pfam" id="PF13657">
    <property type="entry name" value="Couple_hipA"/>
    <property type="match status" value="1"/>
</dbReference>
<dbReference type="AlphaFoldDB" id="A0A370WYG4"/>
<evidence type="ECO:0000313" key="7">
    <source>
        <dbReference type="Proteomes" id="UP000255334"/>
    </source>
</evidence>
<evidence type="ECO:0000313" key="6">
    <source>
        <dbReference type="EMBL" id="RDS81051.1"/>
    </source>
</evidence>
<gene>
    <name evidence="6" type="ORF">DWU99_18560</name>
</gene>